<evidence type="ECO:0000313" key="3">
    <source>
        <dbReference type="EMBL" id="OUM90786.1"/>
    </source>
</evidence>
<dbReference type="PANTHER" id="PTHR43798">
    <property type="entry name" value="MONOACYLGLYCEROL LIPASE"/>
    <property type="match status" value="1"/>
</dbReference>
<organism evidence="3 4">
    <name type="scientific">Bacillus thermozeamaize</name>
    <dbReference type="NCBI Taxonomy" id="230954"/>
    <lineage>
        <taxon>Bacteria</taxon>
        <taxon>Bacillati</taxon>
        <taxon>Bacillota</taxon>
        <taxon>Bacilli</taxon>
        <taxon>Bacillales</taxon>
        <taxon>Bacillaceae</taxon>
        <taxon>Bacillus</taxon>
    </lineage>
</organism>
<name>A0A1Y3PXE7_9BACI</name>
<dbReference type="EMBL" id="LZRT01000010">
    <property type="protein sequence ID" value="OUM90786.1"/>
    <property type="molecule type" value="Genomic_DNA"/>
</dbReference>
<dbReference type="InterPro" id="IPR029058">
    <property type="entry name" value="AB_hydrolase_fold"/>
</dbReference>
<sequence>MYIEVEKGVRIFVQDLNPGMGSRPVVFAHGWPLNHKMFEYQYNVLPRYGFRCLGIDQRGFGQSDKPWHGYSYDRLADDLHAVLEALQLEDTALVGFSIGGAIAIRYMARHGGHRIGRLALVDAAAPVFTKRPDYPYGLPVEQVNDLIRQTYQDRPQMLTGLGRIFFNRNVGTDLLDWFHNLGLEGSSHATIQCLVSLRDEDLRSDLGQIHVPTAIFHGVHDRIVPFPSALVLQREIAGSHLYPFYNSGHGVVIDEMDAFNAALLRFLQ</sequence>
<evidence type="ECO:0000259" key="2">
    <source>
        <dbReference type="Pfam" id="PF00561"/>
    </source>
</evidence>
<dbReference type="SUPFAM" id="SSF53474">
    <property type="entry name" value="alpha/beta-Hydrolases"/>
    <property type="match status" value="1"/>
</dbReference>
<comment type="caution">
    <text evidence="3">The sequence shown here is derived from an EMBL/GenBank/DDBJ whole genome shotgun (WGS) entry which is preliminary data.</text>
</comment>
<evidence type="ECO:0000256" key="1">
    <source>
        <dbReference type="ARBA" id="ARBA00022801"/>
    </source>
</evidence>
<dbReference type="GO" id="GO:0016020">
    <property type="term" value="C:membrane"/>
    <property type="evidence" value="ECO:0007669"/>
    <property type="project" value="TreeGrafter"/>
</dbReference>
<dbReference type="InterPro" id="IPR050266">
    <property type="entry name" value="AB_hydrolase_sf"/>
</dbReference>
<feature type="domain" description="AB hydrolase-1" evidence="2">
    <location>
        <begin position="24"/>
        <end position="255"/>
    </location>
</feature>
<dbReference type="Proteomes" id="UP000196475">
    <property type="component" value="Unassembled WGS sequence"/>
</dbReference>
<dbReference type="GO" id="GO:0016787">
    <property type="term" value="F:hydrolase activity"/>
    <property type="evidence" value="ECO:0007669"/>
    <property type="project" value="UniProtKB-KW"/>
</dbReference>
<proteinExistence type="predicted"/>
<accession>A0A1Y3PXE7</accession>
<dbReference type="PANTHER" id="PTHR43798:SF31">
    <property type="entry name" value="AB HYDROLASE SUPERFAMILY PROTEIN YCLE"/>
    <property type="match status" value="1"/>
</dbReference>
<keyword evidence="1 3" id="KW-0378">Hydrolase</keyword>
<dbReference type="Pfam" id="PF00561">
    <property type="entry name" value="Abhydrolase_1"/>
    <property type="match status" value="1"/>
</dbReference>
<protein>
    <submittedName>
        <fullName evidence="3">Alpha/beta hydrolase</fullName>
    </submittedName>
</protein>
<dbReference type="AlphaFoldDB" id="A0A1Y3PXE7"/>
<reference evidence="4" key="1">
    <citation type="submission" date="2016-06" db="EMBL/GenBank/DDBJ databases">
        <authorList>
            <person name="Nascimento L."/>
            <person name="Pereira R.V."/>
            <person name="Martins L.F."/>
            <person name="Quaggio R.B."/>
            <person name="Silva A.M."/>
            <person name="Setubal J.C."/>
        </authorList>
    </citation>
    <scope>NUCLEOTIDE SEQUENCE [LARGE SCALE GENOMIC DNA]</scope>
</reference>
<gene>
    <name evidence="3" type="ORF">BAA01_07360</name>
</gene>
<dbReference type="PRINTS" id="PR00111">
    <property type="entry name" value="ABHYDROLASE"/>
</dbReference>
<dbReference type="InterPro" id="IPR000073">
    <property type="entry name" value="AB_hydrolase_1"/>
</dbReference>
<dbReference type="Gene3D" id="3.40.50.1820">
    <property type="entry name" value="alpha/beta hydrolase"/>
    <property type="match status" value="1"/>
</dbReference>
<evidence type="ECO:0000313" key="4">
    <source>
        <dbReference type="Proteomes" id="UP000196475"/>
    </source>
</evidence>